<accession>A0A8D1GCT5</accession>
<feature type="region of interest" description="Disordered" evidence="18">
    <location>
        <begin position="1"/>
        <end position="26"/>
    </location>
</feature>
<dbReference type="PROSITE" id="PS50920">
    <property type="entry name" value="SOLCAR"/>
    <property type="match status" value="2"/>
</dbReference>
<dbReference type="SUPFAM" id="SSF103506">
    <property type="entry name" value="Mitochondrial carrier"/>
    <property type="match status" value="1"/>
</dbReference>
<evidence type="ECO:0000256" key="15">
    <source>
        <dbReference type="ARBA" id="ARBA00047487"/>
    </source>
</evidence>
<keyword evidence="12 17" id="KW-0472">Membrane</keyword>
<comment type="similarity">
    <text evidence="2">Belongs to the mitochondrial carrier (TC 2.A.29) family.</text>
</comment>
<comment type="catalytic activity">
    <reaction evidence="13">
        <text>3-sulfino-L-alanine(out) + L-aspartate(in) = 3-sulfino-L-alanine(in) + L-aspartate(out)</text>
        <dbReference type="Rhea" id="RHEA:70975"/>
        <dbReference type="ChEBI" id="CHEBI:29991"/>
        <dbReference type="ChEBI" id="CHEBI:61085"/>
    </reaction>
</comment>
<evidence type="ECO:0000256" key="4">
    <source>
        <dbReference type="ARBA" id="ARBA00022692"/>
    </source>
</evidence>
<evidence type="ECO:0000313" key="21">
    <source>
        <dbReference type="Proteomes" id="UP000694728"/>
    </source>
</evidence>
<dbReference type="GO" id="GO:0043490">
    <property type="term" value="P:malate-aspartate shuttle"/>
    <property type="evidence" value="ECO:0007669"/>
    <property type="project" value="UniProtKB-ARBA"/>
</dbReference>
<keyword evidence="11" id="KW-0496">Mitochondrion</keyword>
<keyword evidence="4 17" id="KW-0812">Transmembrane</keyword>
<feature type="compositionally biased region" description="Basic and acidic residues" evidence="18">
    <location>
        <begin position="10"/>
        <end position="26"/>
    </location>
</feature>
<evidence type="ECO:0000256" key="1">
    <source>
        <dbReference type="ARBA" id="ARBA00004448"/>
    </source>
</evidence>
<evidence type="ECO:0000256" key="14">
    <source>
        <dbReference type="ARBA" id="ARBA00038674"/>
    </source>
</evidence>
<feature type="repeat" description="Solcar" evidence="17">
    <location>
        <begin position="386"/>
        <end position="470"/>
    </location>
</feature>
<evidence type="ECO:0000256" key="18">
    <source>
        <dbReference type="SAM" id="MobiDB-lite"/>
    </source>
</evidence>
<evidence type="ECO:0000256" key="2">
    <source>
        <dbReference type="ARBA" id="ARBA00006375"/>
    </source>
</evidence>
<dbReference type="PANTHER" id="PTHR45678:SF12">
    <property type="entry name" value="ELECTROGENIC ASPARTATE_GLUTAMATE ANTIPORTER SLC25A13, MITOCHONDRIAL"/>
    <property type="match status" value="1"/>
</dbReference>
<dbReference type="PANTHER" id="PTHR45678">
    <property type="entry name" value="MITOCHONDRIAL 2-OXODICARBOXYLATE CARRIER 1-RELATED"/>
    <property type="match status" value="1"/>
</dbReference>
<dbReference type="Pfam" id="PF00153">
    <property type="entry name" value="Mito_carr"/>
    <property type="match status" value="2"/>
</dbReference>
<evidence type="ECO:0000256" key="13">
    <source>
        <dbReference type="ARBA" id="ARBA00037019"/>
    </source>
</evidence>
<dbReference type="AlphaFoldDB" id="A0A8D1GCT5"/>
<comment type="catalytic activity">
    <reaction evidence="16">
        <text>3-sulfino-L-alanine(out) + L-glutamate(in) + H(+)(in) = 3-sulfino-L-alanine(in) + L-glutamate(out) + H(+)(out)</text>
        <dbReference type="Rhea" id="RHEA:70967"/>
        <dbReference type="ChEBI" id="CHEBI:15378"/>
        <dbReference type="ChEBI" id="CHEBI:29985"/>
        <dbReference type="ChEBI" id="CHEBI:61085"/>
    </reaction>
</comment>
<dbReference type="InterPro" id="IPR051028">
    <property type="entry name" value="Mito_Solute_Carrier"/>
</dbReference>
<dbReference type="InterPro" id="IPR002048">
    <property type="entry name" value="EF_hand_dom"/>
</dbReference>
<dbReference type="InterPro" id="IPR018108">
    <property type="entry name" value="MCP_transmembrane"/>
</dbReference>
<dbReference type="Gene3D" id="1.10.238.10">
    <property type="entry name" value="EF-hand"/>
    <property type="match status" value="1"/>
</dbReference>
<dbReference type="GO" id="GO:0005743">
    <property type="term" value="C:mitochondrial inner membrane"/>
    <property type="evidence" value="ECO:0007669"/>
    <property type="project" value="UniProtKB-SubCell"/>
</dbReference>
<evidence type="ECO:0000256" key="9">
    <source>
        <dbReference type="ARBA" id="ARBA00022989"/>
    </source>
</evidence>
<dbReference type="GO" id="GO:0005509">
    <property type="term" value="F:calcium ion binding"/>
    <property type="evidence" value="ECO:0007669"/>
    <property type="project" value="InterPro"/>
</dbReference>
<comment type="subunit">
    <text evidence="14">Homodimer (via N-terminus).</text>
</comment>
<evidence type="ECO:0000256" key="7">
    <source>
        <dbReference type="ARBA" id="ARBA00022792"/>
    </source>
</evidence>
<evidence type="ECO:0000256" key="12">
    <source>
        <dbReference type="ARBA" id="ARBA00023136"/>
    </source>
</evidence>
<keyword evidence="8" id="KW-0106">Calcium</keyword>
<protein>
    <submittedName>
        <fullName evidence="20">Solute carrier family 25 member 13</fullName>
    </submittedName>
</protein>
<evidence type="ECO:0000256" key="5">
    <source>
        <dbReference type="ARBA" id="ARBA00022723"/>
    </source>
</evidence>
<evidence type="ECO:0000259" key="19">
    <source>
        <dbReference type="PROSITE" id="PS50222"/>
    </source>
</evidence>
<reference evidence="20" key="1">
    <citation type="submission" date="2025-05" db="UniProtKB">
        <authorList>
            <consortium name="Ensembl"/>
        </authorList>
    </citation>
    <scope>IDENTIFICATION</scope>
</reference>
<keyword evidence="3" id="KW-0813">Transport</keyword>
<evidence type="ECO:0000256" key="10">
    <source>
        <dbReference type="ARBA" id="ARBA00022990"/>
    </source>
</evidence>
<name>A0A8D1GCT5_PIG</name>
<evidence type="ECO:0000256" key="6">
    <source>
        <dbReference type="ARBA" id="ARBA00022737"/>
    </source>
</evidence>
<keyword evidence="9" id="KW-1133">Transmembrane helix</keyword>
<feature type="domain" description="EF-hand" evidence="19">
    <location>
        <begin position="171"/>
        <end position="206"/>
    </location>
</feature>
<evidence type="ECO:0000313" key="20">
    <source>
        <dbReference type="Ensembl" id="ENSSSCP00045002172.1"/>
    </source>
</evidence>
<dbReference type="FunFam" id="1.50.40.10:FF:000004">
    <property type="entry name" value="Calcium-binding mitochondrial carrier protein Aralar1"/>
    <property type="match status" value="1"/>
</dbReference>
<evidence type="ECO:0000256" key="16">
    <source>
        <dbReference type="ARBA" id="ARBA00048652"/>
    </source>
</evidence>
<dbReference type="InterPro" id="IPR011992">
    <property type="entry name" value="EF-hand-dom_pair"/>
</dbReference>
<dbReference type="SUPFAM" id="SSF47473">
    <property type="entry name" value="EF-hand"/>
    <property type="match status" value="2"/>
</dbReference>
<keyword evidence="5" id="KW-0479">Metal-binding</keyword>
<evidence type="ECO:0000256" key="11">
    <source>
        <dbReference type="ARBA" id="ARBA00023128"/>
    </source>
</evidence>
<dbReference type="Proteomes" id="UP000694728">
    <property type="component" value="Unplaced"/>
</dbReference>
<evidence type="ECO:0000256" key="8">
    <source>
        <dbReference type="ARBA" id="ARBA00022837"/>
    </source>
</evidence>
<feature type="domain" description="EF-hand" evidence="19">
    <location>
        <begin position="100"/>
        <end position="135"/>
    </location>
</feature>
<organism evidence="20 21">
    <name type="scientific">Sus scrofa</name>
    <name type="common">Pig</name>
    <dbReference type="NCBI Taxonomy" id="9823"/>
    <lineage>
        <taxon>Eukaryota</taxon>
        <taxon>Metazoa</taxon>
        <taxon>Chordata</taxon>
        <taxon>Craniata</taxon>
        <taxon>Vertebrata</taxon>
        <taxon>Euteleostomi</taxon>
        <taxon>Mammalia</taxon>
        <taxon>Eutheria</taxon>
        <taxon>Laurasiatheria</taxon>
        <taxon>Artiodactyla</taxon>
        <taxon>Suina</taxon>
        <taxon>Suidae</taxon>
        <taxon>Sus</taxon>
    </lineage>
</organism>
<keyword evidence="6" id="KW-0677">Repeat</keyword>
<proteinExistence type="inferred from homology"/>
<dbReference type="Ensembl" id="ENSSSCT00045003457.1">
    <property type="protein sequence ID" value="ENSSSCP00045002172.1"/>
    <property type="gene ID" value="ENSSSCG00045001790.1"/>
</dbReference>
<sequence length="635" mass="69859">MSPVGGNENRQLRARELHPRKAGKHTEKASSRTLYLYASIEKNGEFFMSPNDFVTRYLNIFGESQPNPKTVELLSGVVDQTKDGLISFQEFVAFESVLCAPDALFMVVFQLFDKAGKGEVTFEDVKQVFEQTTIHQRIPFNWDSEFVQLHFGKERKRHLTYAEFTQFLLEIQLEHAKQAFVQRDSAKTGKVTAIDFRDIMVTIRPHVLTPFVEECLVAAAGGTTSHQVSFSYFNGFNSLLNNMELIRKIYSTLAGNRKDVEVTKEEFVLAAQKFGQVTPMEVDILFQLADLYEPRGRMTLADIERIAPLEEGTLPFNLAEAQRQKASVDSSRPVLLQIAESAYRFGLGSVAGGLLPQLLGVAPEKAIKLTVNDFVRDKFMRKDGSVPLAAEILAGGCAGGSQVIFTNPLEIVKIRLQVAGEITTGPRVSALSVLRDLGFFGIYKGAKACFLRDIPFSAIYFPCYAHVKASLASEDGQISPGSLLLAGAIAGMPAASLVTPADVIKTRLQVAARAGQTTYSGVIDCFWKILREEGPKALWKGAGARVFRSSPQFGVTLLTYELLQRWFYIDFGGVKPMGSEPVPKSRITLPAPNPDHVGGYKLAVATFAGIENKFGLYLPLFKPSASTSQALRGGP</sequence>
<dbReference type="PROSITE" id="PS50222">
    <property type="entry name" value="EF_HAND_2"/>
    <property type="match status" value="2"/>
</dbReference>
<dbReference type="Proteomes" id="UP000694720">
    <property type="component" value="Unplaced"/>
</dbReference>
<dbReference type="InterPro" id="IPR023395">
    <property type="entry name" value="MCP_dom_sf"/>
</dbReference>
<comment type="subcellular location">
    <subcellularLocation>
        <location evidence="1">Mitochondrion inner membrane</location>
        <topology evidence="1">Multi-pass membrane protein</topology>
    </subcellularLocation>
</comment>
<evidence type="ECO:0000256" key="3">
    <source>
        <dbReference type="ARBA" id="ARBA00022448"/>
    </source>
</evidence>
<keyword evidence="10" id="KW-0007">Acetylation</keyword>
<dbReference type="Ensembl" id="ENSSSCT00035051966.1">
    <property type="protein sequence ID" value="ENSSSCP00035020870.1"/>
    <property type="gene ID" value="ENSSSCG00035038897.1"/>
</dbReference>
<dbReference type="Gene3D" id="1.50.40.10">
    <property type="entry name" value="Mitochondrial carrier domain"/>
    <property type="match status" value="1"/>
</dbReference>
<keyword evidence="7" id="KW-0999">Mitochondrion inner membrane</keyword>
<feature type="repeat" description="Solcar" evidence="17">
    <location>
        <begin position="478"/>
        <end position="566"/>
    </location>
</feature>
<evidence type="ECO:0000256" key="17">
    <source>
        <dbReference type="PROSITE-ProRule" id="PRU00282"/>
    </source>
</evidence>
<dbReference type="FunFam" id="1.10.238.10:FF:000064">
    <property type="entry name" value="calcium-binding mitochondrial carrier protein Aralar1 isoform X1"/>
    <property type="match status" value="1"/>
</dbReference>
<comment type="catalytic activity">
    <reaction evidence="15">
        <text>L-aspartate(in) + L-glutamate(out) + H(+)(out) = L-aspartate(out) + L-glutamate(in) + H(+)(in)</text>
        <dbReference type="Rhea" id="RHEA:70783"/>
        <dbReference type="ChEBI" id="CHEBI:15378"/>
        <dbReference type="ChEBI" id="CHEBI:29985"/>
        <dbReference type="ChEBI" id="CHEBI:29991"/>
    </reaction>
</comment>